<dbReference type="SUPFAM" id="SSF52743">
    <property type="entry name" value="Subtilisin-like"/>
    <property type="match status" value="1"/>
</dbReference>
<dbReference type="GO" id="GO:0006508">
    <property type="term" value="P:proteolysis"/>
    <property type="evidence" value="ECO:0007669"/>
    <property type="project" value="UniProtKB-KW"/>
</dbReference>
<dbReference type="STRING" id="644358.A0A0C4EF35"/>
<feature type="region of interest" description="Disordered" evidence="6">
    <location>
        <begin position="954"/>
        <end position="979"/>
    </location>
</feature>
<dbReference type="EMBL" id="ADBL01002800">
    <property type="status" value="NOT_ANNOTATED_CDS"/>
    <property type="molecule type" value="Genomic_DNA"/>
</dbReference>
<evidence type="ECO:0000259" key="8">
    <source>
        <dbReference type="Pfam" id="PF24476"/>
    </source>
</evidence>
<evidence type="ECO:0000256" key="6">
    <source>
        <dbReference type="SAM" id="MobiDB-lite"/>
    </source>
</evidence>
<sequence length="979" mass="108156">MGPDNVDKAVLSEMTLAASLEWSLLQRVGAHLRPRRSQARLRQSHHDGNLTFIEPDLRELLFYEKLVTEILPRATFAELQLYLEPLCSQLDQCVNPSLLSQNGAGDDTASTSAATYTEGVRGISATHYSRLRSLSSFSRTAEIWNWDLISTPGTGGTNSAIFLISPGAAAEDMLNAVKSCILLLRKLLENGLNGHSSPVTPTHHTAATATGSLYRARAHEILDVLFEQYTKMEPAHEHSVLLSVPVTSIVDMLLPKCFGPNKWQRTQCLSYEGDFSQHYGVDRWIEDICTEVQAEQTGSTLTVFLKDGRLFGARPHHGVSSTSRFDEKSLRSFHHLINTHAFRVPDLSSLQIPVVFSREQKAALALNLAHCLTEFFDSKSAWPLCDSKRIFVIYPPNERKYRGGPLYFTFSAGEISPDDMPLPESGMHPVIMAFAKLLLEIDNGKPIDLDQDSELHDQWAELCVQTKLAQDNGKGIYCKAVRNTLFFKSDKRPGEDPRTAIRRAMREDIITALEEVAKPPNLAGGKRRRSESEPSVNEHGGGNYPTVTRNQALSSTRLVKDNCSTPGREDGLPRWSKRQRMVTPPRAEVPRASGLDTEYPNLSSMLPNRPIEAVVGTQLEPAFHGGKQPTTAQWVNNLKKINIQVEQDRREHFPMTDQRILVAILDTGYDPDLIDRENVLRERDFVTESNIVGDSYGHGTYMARLVIACAPFAKLAIARVAENTSTLESSQDRIAKAILWAGCECQADIISMSFGFPSDSEAVSKAIGAVKDQRGGGVVFLASAGNSSMEEEAFPARHPSVISIQATDRNGCFLPSNARSSNGNHGPAALGTFGDVPSTLEFEGICNKYPKICQPGSSVATAVAAAISATLLAYANILPSLRSPNAVAELPFCRLRESQGMEALFRDSAMAQETSHRRWFVNPIRFWTENPGHEARYCSLYSLLDKFNRKVPRTTTHEKQGGICHGASQTAVRRDAQKE</sequence>
<dbReference type="InterPro" id="IPR056002">
    <property type="entry name" value="DUF7580"/>
</dbReference>
<dbReference type="Pfam" id="PF24476">
    <property type="entry name" value="DUF7580"/>
    <property type="match status" value="1"/>
</dbReference>
<name>A0A0C4EF35_MAGP6</name>
<dbReference type="EMBL" id="GL876980">
    <property type="protein sequence ID" value="KLU92424.1"/>
    <property type="molecule type" value="Genomic_DNA"/>
</dbReference>
<evidence type="ECO:0000259" key="7">
    <source>
        <dbReference type="Pfam" id="PF00082"/>
    </source>
</evidence>
<evidence type="ECO:0000313" key="9">
    <source>
        <dbReference type="EMBL" id="KLU92424.1"/>
    </source>
</evidence>
<keyword evidence="11" id="KW-1185">Reference proteome</keyword>
<evidence type="ECO:0000313" key="11">
    <source>
        <dbReference type="Proteomes" id="UP000011715"/>
    </source>
</evidence>
<reference evidence="11" key="1">
    <citation type="submission" date="2010-05" db="EMBL/GenBank/DDBJ databases">
        <title>The genome sequence of Magnaporthe poae strain ATCC 64411.</title>
        <authorList>
            <person name="Ma L.-J."/>
            <person name="Dead R."/>
            <person name="Young S."/>
            <person name="Zeng Q."/>
            <person name="Koehrsen M."/>
            <person name="Alvarado L."/>
            <person name="Berlin A."/>
            <person name="Chapman S.B."/>
            <person name="Chen Z."/>
            <person name="Freedman E."/>
            <person name="Gellesch M."/>
            <person name="Goldberg J."/>
            <person name="Griggs A."/>
            <person name="Gujja S."/>
            <person name="Heilman E.R."/>
            <person name="Heiman D."/>
            <person name="Hepburn T."/>
            <person name="Howarth C."/>
            <person name="Jen D."/>
            <person name="Larson L."/>
            <person name="Mehta T."/>
            <person name="Neiman D."/>
            <person name="Pearson M."/>
            <person name="Roberts A."/>
            <person name="Saif S."/>
            <person name="Shea T."/>
            <person name="Shenoy N."/>
            <person name="Sisk P."/>
            <person name="Stolte C."/>
            <person name="Sykes S."/>
            <person name="Walk T."/>
            <person name="White J."/>
            <person name="Yandava C."/>
            <person name="Haas B."/>
            <person name="Nusbaum C."/>
            <person name="Birren B."/>
        </authorList>
    </citation>
    <scope>NUCLEOTIDE SEQUENCE [LARGE SCALE GENOMIC DNA]</scope>
    <source>
        <strain evidence="11">ATCC 64411 / 73-15</strain>
    </source>
</reference>
<comment type="similarity">
    <text evidence="1 5">Belongs to the peptidase S8 family.</text>
</comment>
<protein>
    <submittedName>
        <fullName evidence="9 10">Uncharacterized protein</fullName>
    </submittedName>
</protein>
<feature type="region of interest" description="Disordered" evidence="6">
    <location>
        <begin position="579"/>
        <end position="603"/>
    </location>
</feature>
<gene>
    <name evidence="9" type="ORF">MAPG_11370</name>
</gene>
<reference evidence="10" key="5">
    <citation type="submission" date="2015-06" db="UniProtKB">
        <authorList>
            <consortium name="EnsemblFungi"/>
        </authorList>
    </citation>
    <scope>IDENTIFICATION</scope>
    <source>
        <strain evidence="10">ATCC 64411</strain>
    </source>
</reference>
<feature type="domain" description="Peptidase S8/S53" evidence="7">
    <location>
        <begin position="659"/>
        <end position="877"/>
    </location>
</feature>
<dbReference type="eggNOG" id="ENOG502S0RE">
    <property type="taxonomic scope" value="Eukaryota"/>
</dbReference>
<dbReference type="VEuPathDB" id="FungiDB:MAPG_11370"/>
<dbReference type="CDD" id="cd00306">
    <property type="entry name" value="Peptidases_S8_S53"/>
    <property type="match status" value="1"/>
</dbReference>
<feature type="region of interest" description="Disordered" evidence="6">
    <location>
        <begin position="517"/>
        <end position="548"/>
    </location>
</feature>
<dbReference type="OrthoDB" id="206201at2759"/>
<reference evidence="9" key="2">
    <citation type="submission" date="2010-05" db="EMBL/GenBank/DDBJ databases">
        <title>The Genome Sequence of Magnaporthe poae strain ATCC 64411.</title>
        <authorList>
            <consortium name="The Broad Institute Genome Sequencing Platform"/>
            <consortium name="Broad Institute Genome Sequencing Center for Infectious Disease"/>
            <person name="Ma L.-J."/>
            <person name="Dead R."/>
            <person name="Young S."/>
            <person name="Zeng Q."/>
            <person name="Koehrsen M."/>
            <person name="Alvarado L."/>
            <person name="Berlin A."/>
            <person name="Chapman S.B."/>
            <person name="Chen Z."/>
            <person name="Freedman E."/>
            <person name="Gellesch M."/>
            <person name="Goldberg J."/>
            <person name="Griggs A."/>
            <person name="Gujja S."/>
            <person name="Heilman E.R."/>
            <person name="Heiman D."/>
            <person name="Hepburn T."/>
            <person name="Howarth C."/>
            <person name="Jen D."/>
            <person name="Larson L."/>
            <person name="Mehta T."/>
            <person name="Neiman D."/>
            <person name="Pearson M."/>
            <person name="Roberts A."/>
            <person name="Saif S."/>
            <person name="Shea T."/>
            <person name="Shenoy N."/>
            <person name="Sisk P."/>
            <person name="Stolte C."/>
            <person name="Sykes S."/>
            <person name="Walk T."/>
            <person name="White J."/>
            <person name="Yandava C."/>
            <person name="Haas B."/>
            <person name="Nusbaum C."/>
            <person name="Birren B."/>
        </authorList>
    </citation>
    <scope>NUCLEOTIDE SEQUENCE</scope>
    <source>
        <strain evidence="9">ATCC 64411</strain>
    </source>
</reference>
<reference evidence="9" key="3">
    <citation type="submission" date="2011-03" db="EMBL/GenBank/DDBJ databases">
        <title>Annotation of Magnaporthe poae ATCC 64411.</title>
        <authorList>
            <person name="Ma L.-J."/>
            <person name="Dead R."/>
            <person name="Young S.K."/>
            <person name="Zeng Q."/>
            <person name="Gargeya S."/>
            <person name="Fitzgerald M."/>
            <person name="Haas B."/>
            <person name="Abouelleil A."/>
            <person name="Alvarado L."/>
            <person name="Arachchi H.M."/>
            <person name="Berlin A."/>
            <person name="Brown A."/>
            <person name="Chapman S.B."/>
            <person name="Chen Z."/>
            <person name="Dunbar C."/>
            <person name="Freedman E."/>
            <person name="Gearin G."/>
            <person name="Gellesch M."/>
            <person name="Goldberg J."/>
            <person name="Griggs A."/>
            <person name="Gujja S."/>
            <person name="Heiman D."/>
            <person name="Howarth C."/>
            <person name="Larson L."/>
            <person name="Lui A."/>
            <person name="MacDonald P.J.P."/>
            <person name="Mehta T."/>
            <person name="Montmayeur A."/>
            <person name="Murphy C."/>
            <person name="Neiman D."/>
            <person name="Pearson M."/>
            <person name="Priest M."/>
            <person name="Roberts A."/>
            <person name="Saif S."/>
            <person name="Shea T."/>
            <person name="Shenoy N."/>
            <person name="Sisk P."/>
            <person name="Stolte C."/>
            <person name="Sykes S."/>
            <person name="Yandava C."/>
            <person name="Wortman J."/>
            <person name="Nusbaum C."/>
            <person name="Birren B."/>
        </authorList>
    </citation>
    <scope>NUCLEOTIDE SEQUENCE</scope>
    <source>
        <strain evidence="9">ATCC 64411</strain>
    </source>
</reference>
<evidence type="ECO:0000256" key="5">
    <source>
        <dbReference type="PROSITE-ProRule" id="PRU01240"/>
    </source>
</evidence>
<evidence type="ECO:0000256" key="4">
    <source>
        <dbReference type="ARBA" id="ARBA00022825"/>
    </source>
</evidence>
<organism evidence="10 11">
    <name type="scientific">Magnaporthiopsis poae (strain ATCC 64411 / 73-15)</name>
    <name type="common">Kentucky bluegrass fungus</name>
    <name type="synonym">Magnaporthe poae</name>
    <dbReference type="NCBI Taxonomy" id="644358"/>
    <lineage>
        <taxon>Eukaryota</taxon>
        <taxon>Fungi</taxon>
        <taxon>Dikarya</taxon>
        <taxon>Ascomycota</taxon>
        <taxon>Pezizomycotina</taxon>
        <taxon>Sordariomycetes</taxon>
        <taxon>Sordariomycetidae</taxon>
        <taxon>Magnaporthales</taxon>
        <taxon>Magnaporthaceae</taxon>
        <taxon>Magnaporthiopsis</taxon>
    </lineage>
</organism>
<evidence type="ECO:0000256" key="1">
    <source>
        <dbReference type="ARBA" id="ARBA00011073"/>
    </source>
</evidence>
<evidence type="ECO:0000256" key="3">
    <source>
        <dbReference type="ARBA" id="ARBA00022801"/>
    </source>
</evidence>
<dbReference type="InterPro" id="IPR050131">
    <property type="entry name" value="Peptidase_S8_subtilisin-like"/>
</dbReference>
<keyword evidence="3 5" id="KW-0378">Hydrolase</keyword>
<evidence type="ECO:0000313" key="10">
    <source>
        <dbReference type="EnsemblFungi" id="MAPG_11370T0"/>
    </source>
</evidence>
<accession>A0A0C4EF35</accession>
<dbReference type="PANTHER" id="PTHR43806">
    <property type="entry name" value="PEPTIDASE S8"/>
    <property type="match status" value="1"/>
</dbReference>
<dbReference type="InterPro" id="IPR000209">
    <property type="entry name" value="Peptidase_S8/S53_dom"/>
</dbReference>
<feature type="domain" description="DUF7580" evidence="8">
    <location>
        <begin position="211"/>
        <end position="518"/>
    </location>
</feature>
<dbReference type="Proteomes" id="UP000011715">
    <property type="component" value="Unassembled WGS sequence"/>
</dbReference>
<dbReference type="InterPro" id="IPR036852">
    <property type="entry name" value="Peptidase_S8/S53_dom_sf"/>
</dbReference>
<keyword evidence="4 5" id="KW-0720">Serine protease</keyword>
<feature type="active site" description="Charge relay system" evidence="5">
    <location>
        <position position="666"/>
    </location>
</feature>
<dbReference type="Pfam" id="PF00082">
    <property type="entry name" value="Peptidase_S8"/>
    <property type="match status" value="1"/>
</dbReference>
<dbReference type="PANTHER" id="PTHR43806:SF11">
    <property type="entry name" value="CEREVISIN-RELATED"/>
    <property type="match status" value="1"/>
</dbReference>
<proteinExistence type="inferred from homology"/>
<keyword evidence="2 5" id="KW-0645">Protease</keyword>
<feature type="active site" description="Charge relay system" evidence="5">
    <location>
        <position position="858"/>
    </location>
</feature>
<dbReference type="EnsemblFungi" id="MAPG_11370T0">
    <property type="protein sequence ID" value="MAPG_11370T0"/>
    <property type="gene ID" value="MAPG_11370"/>
</dbReference>
<dbReference type="PROSITE" id="PS51892">
    <property type="entry name" value="SUBTILASE"/>
    <property type="match status" value="1"/>
</dbReference>
<dbReference type="Gene3D" id="3.40.50.200">
    <property type="entry name" value="Peptidase S8/S53 domain"/>
    <property type="match status" value="1"/>
</dbReference>
<evidence type="ECO:0000256" key="2">
    <source>
        <dbReference type="ARBA" id="ARBA00022670"/>
    </source>
</evidence>
<dbReference type="AlphaFoldDB" id="A0A0C4EF35"/>
<dbReference type="GO" id="GO:0004252">
    <property type="term" value="F:serine-type endopeptidase activity"/>
    <property type="evidence" value="ECO:0007669"/>
    <property type="project" value="UniProtKB-UniRule"/>
</dbReference>
<reference evidence="10" key="4">
    <citation type="journal article" date="2015" name="G3 (Bethesda)">
        <title>Genome sequences of three phytopathogenic species of the Magnaporthaceae family of fungi.</title>
        <authorList>
            <person name="Okagaki L.H."/>
            <person name="Nunes C.C."/>
            <person name="Sailsbery J."/>
            <person name="Clay B."/>
            <person name="Brown D."/>
            <person name="John T."/>
            <person name="Oh Y."/>
            <person name="Young N."/>
            <person name="Fitzgerald M."/>
            <person name="Haas B.J."/>
            <person name="Zeng Q."/>
            <person name="Young S."/>
            <person name="Adiconis X."/>
            <person name="Fan L."/>
            <person name="Levin J.Z."/>
            <person name="Mitchell T.K."/>
            <person name="Okubara P.A."/>
            <person name="Farman M.L."/>
            <person name="Kohn L.M."/>
            <person name="Birren B."/>
            <person name="Ma L.-J."/>
            <person name="Dean R.A."/>
        </authorList>
    </citation>
    <scope>NUCLEOTIDE SEQUENCE</scope>
    <source>
        <strain evidence="10">ATCC 64411 / 73-15</strain>
    </source>
</reference>
<feature type="active site" description="Charge relay system" evidence="5">
    <location>
        <position position="698"/>
    </location>
</feature>